<evidence type="ECO:0000256" key="1">
    <source>
        <dbReference type="SAM" id="MobiDB-lite"/>
    </source>
</evidence>
<keyword evidence="2" id="KW-1133">Transmembrane helix</keyword>
<protein>
    <submittedName>
        <fullName evidence="3">Uncharacterized protein</fullName>
    </submittedName>
</protein>
<feature type="transmembrane region" description="Helical" evidence="2">
    <location>
        <begin position="80"/>
        <end position="110"/>
    </location>
</feature>
<accession>A0A8H4XJ24</accession>
<name>A0A8H4XJ24_9HYPO</name>
<reference evidence="3" key="2">
    <citation type="submission" date="2020-05" db="EMBL/GenBank/DDBJ databases">
        <authorList>
            <person name="Kim H.-S."/>
            <person name="Proctor R.H."/>
            <person name="Brown D.W."/>
        </authorList>
    </citation>
    <scope>NUCLEOTIDE SEQUENCE</scope>
    <source>
        <strain evidence="3">NRRL 22465</strain>
    </source>
</reference>
<keyword evidence="2" id="KW-0472">Membrane</keyword>
<dbReference type="EMBL" id="JABEYC010000453">
    <property type="protein sequence ID" value="KAF4977198.1"/>
    <property type="molecule type" value="Genomic_DNA"/>
</dbReference>
<organism evidence="3 4">
    <name type="scientific">Fusarium zealandicum</name>
    <dbReference type="NCBI Taxonomy" id="1053134"/>
    <lineage>
        <taxon>Eukaryota</taxon>
        <taxon>Fungi</taxon>
        <taxon>Dikarya</taxon>
        <taxon>Ascomycota</taxon>
        <taxon>Pezizomycotina</taxon>
        <taxon>Sordariomycetes</taxon>
        <taxon>Hypocreomycetidae</taxon>
        <taxon>Hypocreales</taxon>
        <taxon>Nectriaceae</taxon>
        <taxon>Fusarium</taxon>
        <taxon>Fusarium staphyleae species complex</taxon>
    </lineage>
</organism>
<feature type="transmembrane region" description="Helical" evidence="2">
    <location>
        <begin position="710"/>
        <end position="732"/>
    </location>
</feature>
<keyword evidence="4" id="KW-1185">Reference proteome</keyword>
<feature type="transmembrane region" description="Helical" evidence="2">
    <location>
        <begin position="130"/>
        <end position="151"/>
    </location>
</feature>
<evidence type="ECO:0000256" key="2">
    <source>
        <dbReference type="SAM" id="Phobius"/>
    </source>
</evidence>
<proteinExistence type="predicted"/>
<gene>
    <name evidence="3" type="ORF">FZEAL_6226</name>
</gene>
<feature type="transmembrane region" description="Helical" evidence="2">
    <location>
        <begin position="204"/>
        <end position="227"/>
    </location>
</feature>
<reference evidence="3" key="1">
    <citation type="journal article" date="2020" name="BMC Genomics">
        <title>Correction to: Identification and distribution of gene clusters required for synthesis of sphingolipid metabolism inhibitors in diverse species of the filamentous fungus Fusarium.</title>
        <authorList>
            <person name="Kim H.S."/>
            <person name="Lohmar J.M."/>
            <person name="Busman M."/>
            <person name="Brown D.W."/>
            <person name="Naumann T.A."/>
            <person name="Divon H.H."/>
            <person name="Lysoe E."/>
            <person name="Uhlig S."/>
            <person name="Proctor R.H."/>
        </authorList>
    </citation>
    <scope>NUCLEOTIDE SEQUENCE</scope>
    <source>
        <strain evidence="3">NRRL 22465</strain>
    </source>
</reference>
<evidence type="ECO:0000313" key="3">
    <source>
        <dbReference type="EMBL" id="KAF4977198.1"/>
    </source>
</evidence>
<feature type="region of interest" description="Disordered" evidence="1">
    <location>
        <begin position="1"/>
        <end position="29"/>
    </location>
</feature>
<keyword evidence="2" id="KW-0812">Transmembrane</keyword>
<evidence type="ECO:0000313" key="4">
    <source>
        <dbReference type="Proteomes" id="UP000635477"/>
    </source>
</evidence>
<feature type="compositionally biased region" description="Polar residues" evidence="1">
    <location>
        <begin position="1"/>
        <end position="14"/>
    </location>
</feature>
<dbReference type="Proteomes" id="UP000635477">
    <property type="component" value="Unassembled WGS sequence"/>
</dbReference>
<dbReference type="AlphaFoldDB" id="A0A8H4XJ24"/>
<sequence length="832" mass="92971">MSTTTAKYSTNSSAEILARPKQSTRAPGSKLGRLPAKIWFSIASSRIVQHFRTLLRTLGLGIVTFFRGDEEPKVLVDSSIWLALARCAIHVVPSFLSIGLITMNLIGYFIGDELEGIQDQDDLKFGLLQVAAKAQELLIVASVGAVIFHVLRSELIFGDGVPLGLLVSGFSFAQISYFFSAEFWGGLVCSESMSRKQRWRRRAFAALVFIGGALALLAGPATALLMIPRTLDWPVGGGIYWLNGSEQQLWPTTLNADYYSEIDCGLEDSQFTDNRCPSQGFLSLYQHFSSWWNNYNTGYSFELRDGFMRKAMYARPSLISDANTWAFSAHAATATLQDALRGIHQNALQLLADQHPLRPPFPAHLVWAKPMRYEVETKVPAARVWCQAQGVLEIEGDSLMLEFPNLKGVDKYWESNPGPEVRAPHGAPVLDKVDVLEAVQRNLAARGILEDRQSRLNRSIFDESRSTLIVPTDIWNTTGNSLGVVVFFDTIWNRTNEDLWPASNILACSIDARWAKGKTVTEMTMNTRIDHEYHLGRVLNLVETELEFQPLIGYIRAIPPNNASMETIRLTTDWYDMLAPILPDEAPESLPWLPVRGSKRSTLEVLLSLLFNKDLSPQTEFENLIATTFVDGISRSGLIPNRNASRFLEGWGFPDFTVKNESQARSLVRKGDPVQIFSEPEILKGGNMTRREMKAIYHGYVMTATGWFDYLSIAGLLMHAVIALLHTILVIFKRRTSGAWDSILELVTLTQRSTPPPESLLSNTSAGVQSFKTVKLIAWVEAPENGTTSATDDKSIPGGELQMRFRDGWERRDPKLKPDMDKGYTVPIRDSI</sequence>
<dbReference type="OrthoDB" id="5342924at2759"/>
<comment type="caution">
    <text evidence="3">The sequence shown here is derived from an EMBL/GenBank/DDBJ whole genome shotgun (WGS) entry which is preliminary data.</text>
</comment>